<comment type="caution">
    <text evidence="4">The sequence shown here is derived from an EMBL/GenBank/DDBJ whole genome shotgun (WGS) entry which is preliminary data.</text>
</comment>
<dbReference type="PANTHER" id="PTHR43022:SF1">
    <property type="entry name" value="PROTEIN SMF"/>
    <property type="match status" value="1"/>
</dbReference>
<dbReference type="InterPro" id="IPR036388">
    <property type="entry name" value="WH-like_DNA-bd_sf"/>
</dbReference>
<dbReference type="RefSeq" id="WP_244358857.1">
    <property type="nucleotide sequence ID" value="NZ_JAJNNZ010000017.1"/>
</dbReference>
<dbReference type="InterPro" id="IPR057666">
    <property type="entry name" value="DrpA_SLOG"/>
</dbReference>
<feature type="domain" description="DprA winged helix" evidence="3">
    <location>
        <begin position="308"/>
        <end position="358"/>
    </location>
</feature>
<reference evidence="4" key="1">
    <citation type="submission" date="2021-11" db="EMBL/GenBank/DDBJ databases">
        <title>Vibrio ZSDE26 sp. nov. and Vibrio ZSDZ34 sp. nov., isolated from coastal seawater in Qingdao.</title>
        <authorList>
            <person name="Zhang P."/>
        </authorList>
    </citation>
    <scope>NUCLEOTIDE SEQUENCE</scope>
    <source>
        <strain evidence="4">ZSDZ34</strain>
    </source>
</reference>
<protein>
    <submittedName>
        <fullName evidence="4">DNA-processing protein DprA</fullName>
    </submittedName>
</protein>
<dbReference type="EMBL" id="JAJNNZ010000017">
    <property type="protein sequence ID" value="MCJ2378505.1"/>
    <property type="molecule type" value="Genomic_DNA"/>
</dbReference>
<dbReference type="Pfam" id="PF02481">
    <property type="entry name" value="DNA_processg_A"/>
    <property type="match status" value="1"/>
</dbReference>
<dbReference type="Pfam" id="PF17782">
    <property type="entry name" value="WHD_DprA"/>
    <property type="match status" value="1"/>
</dbReference>
<dbReference type="SUPFAM" id="SSF102405">
    <property type="entry name" value="MCP/YpsA-like"/>
    <property type="match status" value="1"/>
</dbReference>
<dbReference type="AlphaFoldDB" id="A0A9X2AXK7"/>
<dbReference type="Gene3D" id="3.40.50.450">
    <property type="match status" value="1"/>
</dbReference>
<evidence type="ECO:0000256" key="1">
    <source>
        <dbReference type="ARBA" id="ARBA00006525"/>
    </source>
</evidence>
<dbReference type="InterPro" id="IPR041614">
    <property type="entry name" value="DprA_WH"/>
</dbReference>
<comment type="similarity">
    <text evidence="1">Belongs to the DprA/Smf family.</text>
</comment>
<feature type="domain" description="Smf/DprA SLOG" evidence="2">
    <location>
        <begin position="77"/>
        <end position="285"/>
    </location>
</feature>
<dbReference type="NCBIfam" id="TIGR00732">
    <property type="entry name" value="dprA"/>
    <property type="match status" value="1"/>
</dbReference>
<organism evidence="4 5">
    <name type="scientific">Vibrio gelatinilyticus</name>
    <dbReference type="NCBI Taxonomy" id="2893468"/>
    <lineage>
        <taxon>Bacteria</taxon>
        <taxon>Pseudomonadati</taxon>
        <taxon>Pseudomonadota</taxon>
        <taxon>Gammaproteobacteria</taxon>
        <taxon>Vibrionales</taxon>
        <taxon>Vibrionaceae</taxon>
        <taxon>Vibrio</taxon>
    </lineage>
</organism>
<evidence type="ECO:0000259" key="2">
    <source>
        <dbReference type="Pfam" id="PF02481"/>
    </source>
</evidence>
<accession>A0A9X2AXK7</accession>
<dbReference type="InterPro" id="IPR003488">
    <property type="entry name" value="DprA"/>
</dbReference>
<keyword evidence="5" id="KW-1185">Reference proteome</keyword>
<evidence type="ECO:0000313" key="4">
    <source>
        <dbReference type="EMBL" id="MCJ2378505.1"/>
    </source>
</evidence>
<dbReference type="GO" id="GO:0009294">
    <property type="term" value="P:DNA-mediated transformation"/>
    <property type="evidence" value="ECO:0007669"/>
    <property type="project" value="InterPro"/>
</dbReference>
<evidence type="ECO:0000259" key="3">
    <source>
        <dbReference type="Pfam" id="PF17782"/>
    </source>
</evidence>
<dbReference type="Gene3D" id="1.10.10.10">
    <property type="entry name" value="Winged helix-like DNA-binding domain superfamily/Winged helix DNA-binding domain"/>
    <property type="match status" value="1"/>
</dbReference>
<evidence type="ECO:0000313" key="5">
    <source>
        <dbReference type="Proteomes" id="UP001139488"/>
    </source>
</evidence>
<dbReference type="PANTHER" id="PTHR43022">
    <property type="entry name" value="PROTEIN SMF"/>
    <property type="match status" value="1"/>
</dbReference>
<dbReference type="Proteomes" id="UP001139488">
    <property type="component" value="Unassembled WGS sequence"/>
</dbReference>
<proteinExistence type="inferred from homology"/>
<sequence>MDEQALAAWLTLSSIPKIGIAKLNKLLSLDAPQNIVEYSTEQLQAIGFSTAQIRHVKQGNKAVDDCLTWLQHDEHSIVTAMDKLYPPLLKQTKGYPPSLFIKGDVRALSSPQIAIVGSRNASPEGMETAQYFAGEFARQNFVVTSGLAIGIDGHAHNGALLSGGQTIAVLGSGLNNIYPARHRELAKRVEKQGALVSEFWPNTTPRPEFFPRRNRIISGLSAGVLVVEATQKSGSLITTQYAAEQGREVFAIPGSIRFANHSGCHSLIRNGACLVEDPNEVINEIDSLVNWSKDNQPTLFDQVIETEELPYPELLANVGIEATSVDILAQKTHIPVHEAMTQLLELELSGYVVAVTGGYILKGRG</sequence>
<gene>
    <name evidence="4" type="primary">dprA</name>
    <name evidence="4" type="ORF">LNL84_16950</name>
</gene>
<name>A0A9X2AXK7_9VIBR</name>